<proteinExistence type="predicted"/>
<keyword evidence="9" id="KW-1185">Reference proteome</keyword>
<comment type="subcellular location">
    <subcellularLocation>
        <location evidence="1">Cell membrane</location>
        <topology evidence="1">Multi-pass membrane protein</topology>
    </subcellularLocation>
</comment>
<sequence>MLSVLANRTYRHLFLAQVIALFGTGLATVALSLLAFNIAGEDAGSVLGTAFAIKMIAYVGLAPIAAAFVERLPRRAVLVGLDLIRAAVALALPFVTEIWQIYLLIFVLQSASAAFTPAFQAVIPDVLPEEKDYTNALSLSRLAYDLENLLSPTIAAGLLLVINFHGLFGGTVIGFLASAALVVSVTLPKLKPVENQRTIKRMTQGTRIYLSTPRLRGMLAVYLAVAAGGSMVIVNTVVIVQGTFGLQADDVAIALACFGAGSMITALSLPKVLERFKDRSVMILGASVMAVCLSFGFLLSSFTQLLPLWFLMGLGYSAAQTPSGRVLRRSARGGDLPSVFASQFALSHVCWLIGYPMAGWVGARLGIPVSFLFMAVLAWISVFAAMLLWPSKDAKKLRHSHEDLPDNDPHWSKGVDKVGKSHVHEFKIDDLHTRWPSSL</sequence>
<feature type="transmembrane region" description="Helical" evidence="6">
    <location>
        <begin position="12"/>
        <end position="39"/>
    </location>
</feature>
<dbReference type="Proteomes" id="UP000199598">
    <property type="component" value="Unassembled WGS sequence"/>
</dbReference>
<evidence type="ECO:0000256" key="4">
    <source>
        <dbReference type="ARBA" id="ARBA00022989"/>
    </source>
</evidence>
<comment type="caution">
    <text evidence="8">The sequence shown here is derived from an EMBL/GenBank/DDBJ whole genome shotgun (WGS) entry which is preliminary data.</text>
</comment>
<dbReference type="EMBL" id="FOSK01000004">
    <property type="protein sequence ID" value="SFK32555.1"/>
    <property type="molecule type" value="Genomic_DNA"/>
</dbReference>
<feature type="transmembrane region" description="Helical" evidence="6">
    <location>
        <begin position="367"/>
        <end position="389"/>
    </location>
</feature>
<organism evidence="8 9">
    <name type="scientific">Pseudovibrio ascidiaceicola</name>
    <dbReference type="NCBI Taxonomy" id="285279"/>
    <lineage>
        <taxon>Bacteria</taxon>
        <taxon>Pseudomonadati</taxon>
        <taxon>Pseudomonadota</taxon>
        <taxon>Alphaproteobacteria</taxon>
        <taxon>Hyphomicrobiales</taxon>
        <taxon>Stappiaceae</taxon>
        <taxon>Pseudovibrio</taxon>
    </lineage>
</organism>
<evidence type="ECO:0000256" key="5">
    <source>
        <dbReference type="ARBA" id="ARBA00023136"/>
    </source>
</evidence>
<dbReference type="InterPro" id="IPR036259">
    <property type="entry name" value="MFS_trans_sf"/>
</dbReference>
<keyword evidence="3 6" id="KW-0812">Transmembrane</keyword>
<dbReference type="Gene3D" id="1.20.1250.20">
    <property type="entry name" value="MFS general substrate transporter like domains"/>
    <property type="match status" value="1"/>
</dbReference>
<reference evidence="8 9" key="1">
    <citation type="submission" date="2016-10" db="EMBL/GenBank/DDBJ databases">
        <authorList>
            <person name="Varghese N."/>
            <person name="Submissions S."/>
        </authorList>
    </citation>
    <scope>NUCLEOTIDE SEQUENCE [LARGE SCALE GENOMIC DNA]</scope>
    <source>
        <strain evidence="8 9">DSM 16392</strain>
    </source>
</reference>
<feature type="transmembrane region" description="Helical" evidence="6">
    <location>
        <begin position="51"/>
        <end position="69"/>
    </location>
</feature>
<feature type="domain" description="Major facilitator superfamily (MFS) profile" evidence="7">
    <location>
        <begin position="9"/>
        <end position="393"/>
    </location>
</feature>
<dbReference type="PANTHER" id="PTHR23513">
    <property type="entry name" value="INTEGRAL MEMBRANE EFFLUX PROTEIN-RELATED"/>
    <property type="match status" value="1"/>
</dbReference>
<gene>
    <name evidence="8" type="ORF">SAMN04488518_10496</name>
</gene>
<accession>A0A1I3YL57</accession>
<dbReference type="CDD" id="cd06173">
    <property type="entry name" value="MFS_MefA_like"/>
    <property type="match status" value="1"/>
</dbReference>
<evidence type="ECO:0000256" key="1">
    <source>
        <dbReference type="ARBA" id="ARBA00004651"/>
    </source>
</evidence>
<evidence type="ECO:0000256" key="6">
    <source>
        <dbReference type="SAM" id="Phobius"/>
    </source>
</evidence>
<dbReference type="Pfam" id="PF07690">
    <property type="entry name" value="MFS_1"/>
    <property type="match status" value="1"/>
</dbReference>
<dbReference type="PROSITE" id="PS50850">
    <property type="entry name" value="MFS"/>
    <property type="match status" value="1"/>
</dbReference>
<dbReference type="InterPro" id="IPR020846">
    <property type="entry name" value="MFS_dom"/>
</dbReference>
<dbReference type="SUPFAM" id="SSF103473">
    <property type="entry name" value="MFS general substrate transporter"/>
    <property type="match status" value="1"/>
</dbReference>
<evidence type="ECO:0000259" key="7">
    <source>
        <dbReference type="PROSITE" id="PS50850"/>
    </source>
</evidence>
<evidence type="ECO:0000313" key="9">
    <source>
        <dbReference type="Proteomes" id="UP000199598"/>
    </source>
</evidence>
<feature type="transmembrane region" description="Helical" evidence="6">
    <location>
        <begin position="251"/>
        <end position="269"/>
    </location>
</feature>
<keyword evidence="5 6" id="KW-0472">Membrane</keyword>
<dbReference type="RefSeq" id="WP_093518692.1">
    <property type="nucleotide sequence ID" value="NZ_FOSK01000004.1"/>
</dbReference>
<feature type="transmembrane region" description="Helical" evidence="6">
    <location>
        <begin position="219"/>
        <end position="239"/>
    </location>
</feature>
<dbReference type="InterPro" id="IPR011701">
    <property type="entry name" value="MFS"/>
</dbReference>
<protein>
    <submittedName>
        <fullName evidence="8">Predicted arabinose efflux permease, MFS family</fullName>
    </submittedName>
</protein>
<dbReference type="PANTHER" id="PTHR23513:SF6">
    <property type="entry name" value="MAJOR FACILITATOR SUPERFAMILY ASSOCIATED DOMAIN-CONTAINING PROTEIN"/>
    <property type="match status" value="1"/>
</dbReference>
<keyword evidence="4 6" id="KW-1133">Transmembrane helix</keyword>
<keyword evidence="2" id="KW-1003">Cell membrane</keyword>
<evidence type="ECO:0000313" key="8">
    <source>
        <dbReference type="EMBL" id="SFK32555.1"/>
    </source>
</evidence>
<evidence type="ECO:0000256" key="3">
    <source>
        <dbReference type="ARBA" id="ARBA00022692"/>
    </source>
</evidence>
<evidence type="ECO:0000256" key="2">
    <source>
        <dbReference type="ARBA" id="ARBA00022475"/>
    </source>
</evidence>
<name>A0A1I3YL57_9HYPH</name>
<feature type="transmembrane region" description="Helical" evidence="6">
    <location>
        <begin position="281"/>
        <end position="302"/>
    </location>
</feature>